<dbReference type="InterPro" id="IPR005225">
    <property type="entry name" value="Small_GTP-bd"/>
</dbReference>
<evidence type="ECO:0000256" key="2">
    <source>
        <dbReference type="ARBA" id="ARBA00020484"/>
    </source>
</evidence>
<evidence type="ECO:0000256" key="7">
    <source>
        <dbReference type="PROSITE-ProRule" id="PRU01050"/>
    </source>
</evidence>
<dbReference type="AlphaFoldDB" id="A0A6J4PIG0"/>
<feature type="binding site" evidence="6">
    <location>
        <begin position="21"/>
        <end position="28"/>
    </location>
    <ligand>
        <name>GTP</name>
        <dbReference type="ChEBI" id="CHEBI:37565"/>
    </ligand>
</feature>
<dbReference type="PROSITE" id="PS51713">
    <property type="entry name" value="G_ERA"/>
    <property type="match status" value="1"/>
</dbReference>
<feature type="region of interest" description="G4" evidence="7">
    <location>
        <begin position="133"/>
        <end position="136"/>
    </location>
</feature>
<dbReference type="GO" id="GO:0005525">
    <property type="term" value="F:GTP binding"/>
    <property type="evidence" value="ECO:0007669"/>
    <property type="project" value="UniProtKB-UniRule"/>
</dbReference>
<dbReference type="PROSITE" id="PS50823">
    <property type="entry name" value="KH_TYPE_2"/>
    <property type="match status" value="1"/>
</dbReference>
<dbReference type="GO" id="GO:0043024">
    <property type="term" value="F:ribosomal small subunit binding"/>
    <property type="evidence" value="ECO:0007669"/>
    <property type="project" value="TreeGrafter"/>
</dbReference>
<dbReference type="SUPFAM" id="SSF52540">
    <property type="entry name" value="P-loop containing nucleoside triphosphate hydrolases"/>
    <property type="match status" value="1"/>
</dbReference>
<keyword evidence="6" id="KW-0472">Membrane</keyword>
<dbReference type="CDD" id="cd04163">
    <property type="entry name" value="Era"/>
    <property type="match status" value="1"/>
</dbReference>
<dbReference type="GO" id="GO:0005886">
    <property type="term" value="C:plasma membrane"/>
    <property type="evidence" value="ECO:0007669"/>
    <property type="project" value="UniProtKB-SubCell"/>
</dbReference>
<dbReference type="Pfam" id="PF01926">
    <property type="entry name" value="MMR_HSR1"/>
    <property type="match status" value="1"/>
</dbReference>
<keyword evidence="6" id="KW-0699">rRNA-binding</keyword>
<evidence type="ECO:0000256" key="3">
    <source>
        <dbReference type="ARBA" id="ARBA00022741"/>
    </source>
</evidence>
<dbReference type="NCBIfam" id="TIGR00231">
    <property type="entry name" value="small_GTP"/>
    <property type="match status" value="1"/>
</dbReference>
<feature type="region of interest" description="G5" evidence="7">
    <location>
        <begin position="163"/>
        <end position="165"/>
    </location>
</feature>
<dbReference type="NCBIfam" id="TIGR00436">
    <property type="entry name" value="era"/>
    <property type="match status" value="1"/>
</dbReference>
<dbReference type="InterPro" id="IPR006073">
    <property type="entry name" value="GTP-bd"/>
</dbReference>
<evidence type="ECO:0000259" key="10">
    <source>
        <dbReference type="PROSITE" id="PS51713"/>
    </source>
</evidence>
<evidence type="ECO:0000259" key="9">
    <source>
        <dbReference type="PROSITE" id="PS50823"/>
    </source>
</evidence>
<dbReference type="GO" id="GO:0003924">
    <property type="term" value="F:GTPase activity"/>
    <property type="evidence" value="ECO:0007669"/>
    <property type="project" value="UniProtKB-UniRule"/>
</dbReference>
<dbReference type="InterPro" id="IPR030388">
    <property type="entry name" value="G_ERA_dom"/>
</dbReference>
<dbReference type="PANTHER" id="PTHR42698">
    <property type="entry name" value="GTPASE ERA"/>
    <property type="match status" value="1"/>
</dbReference>
<comment type="subunit">
    <text evidence="6">Monomer.</text>
</comment>
<evidence type="ECO:0000256" key="1">
    <source>
        <dbReference type="ARBA" id="ARBA00007921"/>
    </source>
</evidence>
<organism evidence="11">
    <name type="scientific">uncultured Rubrobacteraceae bacterium</name>
    <dbReference type="NCBI Taxonomy" id="349277"/>
    <lineage>
        <taxon>Bacteria</taxon>
        <taxon>Bacillati</taxon>
        <taxon>Actinomycetota</taxon>
        <taxon>Rubrobacteria</taxon>
        <taxon>Rubrobacterales</taxon>
        <taxon>Rubrobacteraceae</taxon>
        <taxon>environmental samples</taxon>
    </lineage>
</organism>
<dbReference type="EMBL" id="CADCUW010000285">
    <property type="protein sequence ID" value="CAA9416389.1"/>
    <property type="molecule type" value="Genomic_DNA"/>
</dbReference>
<feature type="domain" description="KH type-2" evidence="9">
    <location>
        <begin position="215"/>
        <end position="291"/>
    </location>
</feature>
<comment type="similarity">
    <text evidence="1 6 7 8">Belongs to the TRAFAC class TrmE-Era-EngA-EngB-Septin-like GTPase superfamily. Era GTPase family.</text>
</comment>
<dbReference type="InterPro" id="IPR004044">
    <property type="entry name" value="KH_dom_type_2"/>
</dbReference>
<dbReference type="GO" id="GO:0005829">
    <property type="term" value="C:cytosol"/>
    <property type="evidence" value="ECO:0007669"/>
    <property type="project" value="TreeGrafter"/>
</dbReference>
<dbReference type="GO" id="GO:0000028">
    <property type="term" value="P:ribosomal small subunit assembly"/>
    <property type="evidence" value="ECO:0007669"/>
    <property type="project" value="TreeGrafter"/>
</dbReference>
<dbReference type="Gene3D" id="3.40.50.300">
    <property type="entry name" value="P-loop containing nucleotide triphosphate hydrolases"/>
    <property type="match status" value="1"/>
</dbReference>
<keyword evidence="6" id="KW-0690">Ribosome biogenesis</keyword>
<dbReference type="PANTHER" id="PTHR42698:SF1">
    <property type="entry name" value="GTPASE ERA, MITOCHONDRIAL"/>
    <property type="match status" value="1"/>
</dbReference>
<feature type="binding site" evidence="6">
    <location>
        <begin position="68"/>
        <end position="72"/>
    </location>
    <ligand>
        <name>GTP</name>
        <dbReference type="ChEBI" id="CHEBI:37565"/>
    </ligand>
</feature>
<sequence length="305" mass="33654">MRDPDVNGSNGHRSGFIAVVGRPNVGKSTLVNRLVGEKVSITSPRPQTTRSPIRGVRNGRNYQAIFVDTPGSQKPRDTLRARMQEQVVDSLAGSDIVLFLLDAQQAAEGIGTGDRYVARLVANSGTPAMVCLNKVDLLEKPILALPAIQGISELGDWREVFQISASEGTNVDALMEAVVRMLPSGPKYFPEGTVTDYPESLILAEYIREKALNELREEVPHAVMVEVDEVERKENVTVVYAIIHVERGTQRMIVLGKGGKTIKKIGTEARRDVERLLGTKIYLDLKVRVSPGWRSDKKFLERLGL</sequence>
<keyword evidence="3 6" id="KW-0547">Nucleotide-binding</keyword>
<dbReference type="Pfam" id="PF07650">
    <property type="entry name" value="KH_2"/>
    <property type="match status" value="1"/>
</dbReference>
<dbReference type="HAMAP" id="MF_00367">
    <property type="entry name" value="GTPase_Era"/>
    <property type="match status" value="1"/>
</dbReference>
<reference evidence="11" key="1">
    <citation type="submission" date="2020-02" db="EMBL/GenBank/DDBJ databases">
        <authorList>
            <person name="Meier V. D."/>
        </authorList>
    </citation>
    <scope>NUCLEOTIDE SEQUENCE</scope>
    <source>
        <strain evidence="11">AVDCRST_MAG01</strain>
    </source>
</reference>
<protein>
    <recommendedName>
        <fullName evidence="2 6">GTPase Era</fullName>
    </recommendedName>
</protein>
<keyword evidence="5 6" id="KW-0342">GTP-binding</keyword>
<feature type="region of interest" description="G2" evidence="7">
    <location>
        <begin position="47"/>
        <end position="51"/>
    </location>
</feature>
<keyword evidence="6" id="KW-0963">Cytoplasm</keyword>
<accession>A0A6J4PIG0</accession>
<comment type="function">
    <text evidence="6">An essential GTPase that binds both GDP and GTP, with rapid nucleotide exchange. Plays a role in 16S rRNA processing and 30S ribosomal subunit biogenesis and possibly also in cell cycle regulation and energy metabolism.</text>
</comment>
<keyword evidence="6" id="KW-1003">Cell membrane</keyword>
<dbReference type="GO" id="GO:0070181">
    <property type="term" value="F:small ribosomal subunit rRNA binding"/>
    <property type="evidence" value="ECO:0007669"/>
    <property type="project" value="UniProtKB-UniRule"/>
</dbReference>
<feature type="region of interest" description="G1" evidence="7">
    <location>
        <begin position="21"/>
        <end position="28"/>
    </location>
</feature>
<feature type="region of interest" description="G3" evidence="7">
    <location>
        <begin position="68"/>
        <end position="71"/>
    </location>
</feature>
<evidence type="ECO:0000256" key="5">
    <source>
        <dbReference type="ARBA" id="ARBA00023134"/>
    </source>
</evidence>
<dbReference type="SUPFAM" id="SSF54814">
    <property type="entry name" value="Prokaryotic type KH domain (KH-domain type II)"/>
    <property type="match status" value="1"/>
</dbReference>
<evidence type="ECO:0000256" key="6">
    <source>
        <dbReference type="HAMAP-Rule" id="MF_00367"/>
    </source>
</evidence>
<dbReference type="InterPro" id="IPR027417">
    <property type="entry name" value="P-loop_NTPase"/>
</dbReference>
<name>A0A6J4PIG0_9ACTN</name>
<dbReference type="InterPro" id="IPR009019">
    <property type="entry name" value="KH_sf_prok-type"/>
</dbReference>
<evidence type="ECO:0000313" key="11">
    <source>
        <dbReference type="EMBL" id="CAA9416389.1"/>
    </source>
</evidence>
<feature type="domain" description="Era-type G" evidence="10">
    <location>
        <begin position="13"/>
        <end position="191"/>
    </location>
</feature>
<evidence type="ECO:0000256" key="8">
    <source>
        <dbReference type="RuleBase" id="RU003761"/>
    </source>
</evidence>
<comment type="subcellular location">
    <subcellularLocation>
        <location evidence="6">Cytoplasm</location>
    </subcellularLocation>
    <subcellularLocation>
        <location evidence="6">Cell membrane</location>
        <topology evidence="6">Peripheral membrane protein</topology>
    </subcellularLocation>
</comment>
<dbReference type="CDD" id="cd22534">
    <property type="entry name" value="KH-II_Era"/>
    <property type="match status" value="1"/>
</dbReference>
<feature type="binding site" evidence="6">
    <location>
        <begin position="133"/>
        <end position="136"/>
    </location>
    <ligand>
        <name>GTP</name>
        <dbReference type="ChEBI" id="CHEBI:37565"/>
    </ligand>
</feature>
<gene>
    <name evidence="6" type="primary">era</name>
    <name evidence="11" type="ORF">AVDCRST_MAG01-01-1956</name>
</gene>
<proteinExistence type="inferred from homology"/>
<dbReference type="InterPro" id="IPR005662">
    <property type="entry name" value="GTPase_Era-like"/>
</dbReference>
<dbReference type="InterPro" id="IPR015946">
    <property type="entry name" value="KH_dom-like_a/b"/>
</dbReference>
<evidence type="ECO:0000256" key="4">
    <source>
        <dbReference type="ARBA" id="ARBA00022884"/>
    </source>
</evidence>
<keyword evidence="4 6" id="KW-0694">RNA-binding</keyword>
<dbReference type="Gene3D" id="3.30.300.20">
    <property type="match status" value="1"/>
</dbReference>
<dbReference type="NCBIfam" id="NF000908">
    <property type="entry name" value="PRK00089.1"/>
    <property type="match status" value="1"/>
</dbReference>
<dbReference type="PRINTS" id="PR00326">
    <property type="entry name" value="GTP1OBG"/>
</dbReference>